<feature type="non-terminal residue" evidence="2">
    <location>
        <position position="99"/>
    </location>
</feature>
<evidence type="ECO:0000313" key="3">
    <source>
        <dbReference type="Proteomes" id="UP001054945"/>
    </source>
</evidence>
<proteinExistence type="predicted"/>
<keyword evidence="3" id="KW-1185">Reference proteome</keyword>
<keyword evidence="1 2" id="KW-0436">Ligase</keyword>
<dbReference type="PANTHER" id="PTHR43272">
    <property type="entry name" value="LONG-CHAIN-FATTY-ACID--COA LIGASE"/>
    <property type="match status" value="1"/>
</dbReference>
<evidence type="ECO:0000313" key="2">
    <source>
        <dbReference type="EMBL" id="GIX77428.1"/>
    </source>
</evidence>
<dbReference type="PANTHER" id="PTHR43272:SF107">
    <property type="entry name" value="LONG-CHAIN-FATTY-ACID--COA LIGASE 5"/>
    <property type="match status" value="1"/>
</dbReference>
<sequence>MFNFVSDCIRRPNVFKGYFKDDQKTKETIDEDGWLHTGDIGMWLPNGSLKIVDRKKHIFKLAQGEYIAPEKIENIYLSSQYVSQIFVHGESLQSCLDLE</sequence>
<dbReference type="GO" id="GO:0005783">
    <property type="term" value="C:endoplasmic reticulum"/>
    <property type="evidence" value="ECO:0007669"/>
    <property type="project" value="TreeGrafter"/>
</dbReference>
<comment type="caution">
    <text evidence="2">The sequence shown here is derived from an EMBL/GenBank/DDBJ whole genome shotgun (WGS) entry which is preliminary data.</text>
</comment>
<gene>
    <name evidence="2" type="primary">ACSL1</name>
    <name evidence="2" type="ORF">CEXT_75911</name>
</gene>
<dbReference type="InterPro" id="IPR042099">
    <property type="entry name" value="ANL_N_sf"/>
</dbReference>
<reference evidence="2 3" key="1">
    <citation type="submission" date="2021-06" db="EMBL/GenBank/DDBJ databases">
        <title>Caerostris extrusa draft genome.</title>
        <authorList>
            <person name="Kono N."/>
            <person name="Arakawa K."/>
        </authorList>
    </citation>
    <scope>NUCLEOTIDE SEQUENCE [LARGE SCALE GENOMIC DNA]</scope>
</reference>
<dbReference type="GO" id="GO:0016020">
    <property type="term" value="C:membrane"/>
    <property type="evidence" value="ECO:0007669"/>
    <property type="project" value="TreeGrafter"/>
</dbReference>
<evidence type="ECO:0000256" key="1">
    <source>
        <dbReference type="ARBA" id="ARBA00022598"/>
    </source>
</evidence>
<name>A0AAV4MYF9_CAEEX</name>
<dbReference type="SUPFAM" id="SSF56801">
    <property type="entry name" value="Acetyl-CoA synthetase-like"/>
    <property type="match status" value="1"/>
</dbReference>
<organism evidence="2 3">
    <name type="scientific">Caerostris extrusa</name>
    <name type="common">Bark spider</name>
    <name type="synonym">Caerostris bankana</name>
    <dbReference type="NCBI Taxonomy" id="172846"/>
    <lineage>
        <taxon>Eukaryota</taxon>
        <taxon>Metazoa</taxon>
        <taxon>Ecdysozoa</taxon>
        <taxon>Arthropoda</taxon>
        <taxon>Chelicerata</taxon>
        <taxon>Arachnida</taxon>
        <taxon>Araneae</taxon>
        <taxon>Araneomorphae</taxon>
        <taxon>Entelegynae</taxon>
        <taxon>Araneoidea</taxon>
        <taxon>Araneidae</taxon>
        <taxon>Caerostris</taxon>
    </lineage>
</organism>
<dbReference type="GO" id="GO:0004467">
    <property type="term" value="F:long-chain fatty acid-CoA ligase activity"/>
    <property type="evidence" value="ECO:0007669"/>
    <property type="project" value="TreeGrafter"/>
</dbReference>
<dbReference type="EMBL" id="BPLR01002754">
    <property type="protein sequence ID" value="GIX77428.1"/>
    <property type="molecule type" value="Genomic_DNA"/>
</dbReference>
<protein>
    <submittedName>
        <fullName evidence="2">Long-chain-fatty-acid--CoA ligase 1</fullName>
    </submittedName>
</protein>
<accession>A0AAV4MYF9</accession>
<dbReference type="Gene3D" id="3.40.50.12780">
    <property type="entry name" value="N-terminal domain of ligase-like"/>
    <property type="match status" value="1"/>
</dbReference>
<dbReference type="Proteomes" id="UP001054945">
    <property type="component" value="Unassembled WGS sequence"/>
</dbReference>
<dbReference type="AlphaFoldDB" id="A0AAV4MYF9"/>